<evidence type="ECO:0000256" key="2">
    <source>
        <dbReference type="HAMAP-Rule" id="MF_02087"/>
    </source>
</evidence>
<dbReference type="Proteomes" id="UP000198500">
    <property type="component" value="Unassembled WGS sequence"/>
</dbReference>
<dbReference type="InterPro" id="IPR011078">
    <property type="entry name" value="PyrdxlP_homeostasis"/>
</dbReference>
<evidence type="ECO:0000313" key="6">
    <source>
        <dbReference type="EMBL" id="SDX03437.1"/>
    </source>
</evidence>
<dbReference type="PANTHER" id="PTHR10146:SF14">
    <property type="entry name" value="PYRIDOXAL PHOSPHATE HOMEOSTASIS PROTEIN"/>
    <property type="match status" value="1"/>
</dbReference>
<dbReference type="STRING" id="574349.SAMN05443545_103442"/>
<name>A0A1H2YE39_9GAMM</name>
<dbReference type="PROSITE" id="PS01211">
    <property type="entry name" value="UPF0001"/>
    <property type="match status" value="1"/>
</dbReference>
<dbReference type="EMBL" id="FNNI01000003">
    <property type="protein sequence ID" value="SDX03437.1"/>
    <property type="molecule type" value="Genomic_DNA"/>
</dbReference>
<evidence type="ECO:0000259" key="5">
    <source>
        <dbReference type="Pfam" id="PF01168"/>
    </source>
</evidence>
<dbReference type="InterPro" id="IPR029066">
    <property type="entry name" value="PLP-binding_barrel"/>
</dbReference>
<evidence type="ECO:0000313" key="7">
    <source>
        <dbReference type="Proteomes" id="UP000198500"/>
    </source>
</evidence>
<keyword evidence="7" id="KW-1185">Reference proteome</keyword>
<comment type="function">
    <text evidence="2">Pyridoxal 5'-phosphate (PLP)-binding protein, which is involved in PLP homeostasis.</text>
</comment>
<dbReference type="RefSeq" id="WP_092568999.1">
    <property type="nucleotide sequence ID" value="NZ_BMXH01000009.1"/>
</dbReference>
<sequence>MKEVDIAQTLTATRARLARALLSAGRPSDDAALLAVSKTKPASMIRTAYHYGQRDFGENYLQEALEKQERLADLNGVAWHFIGPLQSNKTRSVAERFDWVHSIDRAKTAQRLSRYRPSDKPPLNICIQVNTSREHSKSGVLLDDLDDLVAAVVELPGLQLRGLMTLPAPVEGFDAQRVPFAQLRQALESLTSRYPHAKLDTLSMGMSNDLEAAIAEGATWVRLGTAIFGARDYPAAHHS</sequence>
<keyword evidence="1 2" id="KW-0663">Pyridoxal phosphate</keyword>
<protein>
    <recommendedName>
        <fullName evidence="2">Pyridoxal phosphate homeostasis protein</fullName>
        <shortName evidence="2">PLP homeostasis protein</shortName>
    </recommendedName>
</protein>
<dbReference type="AlphaFoldDB" id="A0A1H2YE39"/>
<feature type="domain" description="Alanine racemase N-terminal" evidence="5">
    <location>
        <begin position="27"/>
        <end position="231"/>
    </location>
</feature>
<proteinExistence type="inferred from homology"/>
<feature type="modified residue" description="N6-(pyridoxal phosphate)lysine" evidence="2 3">
    <location>
        <position position="38"/>
    </location>
</feature>
<dbReference type="HAMAP" id="MF_02087">
    <property type="entry name" value="PLP_homeostasis"/>
    <property type="match status" value="1"/>
</dbReference>
<dbReference type="Pfam" id="PF01168">
    <property type="entry name" value="Ala_racemase_N"/>
    <property type="match status" value="1"/>
</dbReference>
<accession>A0A1H2YE39</accession>
<dbReference type="PANTHER" id="PTHR10146">
    <property type="entry name" value="PROLINE SYNTHETASE CO-TRANSCRIBED BACTERIAL HOMOLOG PROTEIN"/>
    <property type="match status" value="1"/>
</dbReference>
<dbReference type="SUPFAM" id="SSF51419">
    <property type="entry name" value="PLP-binding barrel"/>
    <property type="match status" value="1"/>
</dbReference>
<comment type="similarity">
    <text evidence="2 4">Belongs to the pyridoxal phosphate-binding protein YggS/PROSC family.</text>
</comment>
<dbReference type="PIRSF" id="PIRSF004848">
    <property type="entry name" value="YBL036c_PLPDEIII"/>
    <property type="match status" value="1"/>
</dbReference>
<dbReference type="FunFam" id="3.20.20.10:FF:000018">
    <property type="entry name" value="Pyridoxal phosphate homeostasis protein"/>
    <property type="match status" value="1"/>
</dbReference>
<comment type="cofactor">
    <cofactor evidence="3">
        <name>pyridoxal 5'-phosphate</name>
        <dbReference type="ChEBI" id="CHEBI:597326"/>
    </cofactor>
</comment>
<dbReference type="NCBIfam" id="TIGR00044">
    <property type="entry name" value="YggS family pyridoxal phosphate-dependent enzyme"/>
    <property type="match status" value="1"/>
</dbReference>
<evidence type="ECO:0000256" key="1">
    <source>
        <dbReference type="ARBA" id="ARBA00022898"/>
    </source>
</evidence>
<gene>
    <name evidence="6" type="ORF">SAMN05443545_103442</name>
</gene>
<dbReference type="Gene3D" id="3.20.20.10">
    <property type="entry name" value="Alanine racemase"/>
    <property type="match status" value="1"/>
</dbReference>
<dbReference type="InterPro" id="IPR001608">
    <property type="entry name" value="Ala_racemase_N"/>
</dbReference>
<reference evidence="6 7" key="1">
    <citation type="submission" date="2016-10" db="EMBL/GenBank/DDBJ databases">
        <authorList>
            <person name="de Groot N.N."/>
        </authorList>
    </citation>
    <scope>NUCLEOTIDE SEQUENCE [LARGE SCALE GENOMIC DNA]</scope>
    <source>
        <strain evidence="6 7">DSM 19219</strain>
    </source>
</reference>
<evidence type="ECO:0000256" key="4">
    <source>
        <dbReference type="RuleBase" id="RU004514"/>
    </source>
</evidence>
<dbReference type="GO" id="GO:0030170">
    <property type="term" value="F:pyridoxal phosphate binding"/>
    <property type="evidence" value="ECO:0007669"/>
    <property type="project" value="UniProtKB-UniRule"/>
</dbReference>
<organism evidence="6 7">
    <name type="scientific">Aidingimonas halophila</name>
    <dbReference type="NCBI Taxonomy" id="574349"/>
    <lineage>
        <taxon>Bacteria</taxon>
        <taxon>Pseudomonadati</taxon>
        <taxon>Pseudomonadota</taxon>
        <taxon>Gammaproteobacteria</taxon>
        <taxon>Oceanospirillales</taxon>
        <taxon>Halomonadaceae</taxon>
        <taxon>Aidingimonas</taxon>
    </lineage>
</organism>
<dbReference type="CDD" id="cd06824">
    <property type="entry name" value="PLPDE_III_Yggs_like"/>
    <property type="match status" value="1"/>
</dbReference>
<evidence type="ECO:0000256" key="3">
    <source>
        <dbReference type="PIRSR" id="PIRSR004848-1"/>
    </source>
</evidence>
<dbReference type="OrthoDB" id="9804072at2"/>